<dbReference type="WBParaSite" id="TCLT_0000704901-mRNA-1">
    <property type="protein sequence ID" value="TCLT_0000704901-mRNA-1"/>
    <property type="gene ID" value="TCLT_0000704901"/>
</dbReference>
<organism evidence="7">
    <name type="scientific">Thelazia callipaeda</name>
    <name type="common">Oriental eyeworm</name>
    <name type="synonym">Parasitic nematode</name>
    <dbReference type="NCBI Taxonomy" id="103827"/>
    <lineage>
        <taxon>Eukaryota</taxon>
        <taxon>Metazoa</taxon>
        <taxon>Ecdysozoa</taxon>
        <taxon>Nematoda</taxon>
        <taxon>Chromadorea</taxon>
        <taxon>Rhabditida</taxon>
        <taxon>Spirurina</taxon>
        <taxon>Spiruromorpha</taxon>
        <taxon>Thelazioidea</taxon>
        <taxon>Thelaziidae</taxon>
        <taxon>Thelazia</taxon>
    </lineage>
</organism>
<evidence type="ECO:0000313" key="5">
    <source>
        <dbReference type="EMBL" id="VDN04456.1"/>
    </source>
</evidence>
<dbReference type="OMA" id="CAMNGGN"/>
<keyword evidence="3" id="KW-0418">Kinase</keyword>
<evidence type="ECO:0000313" key="6">
    <source>
        <dbReference type="Proteomes" id="UP000276776"/>
    </source>
</evidence>
<name>A0A158RCB3_THECL</name>
<reference evidence="7" key="1">
    <citation type="submission" date="2016-04" db="UniProtKB">
        <authorList>
            <consortium name="WormBaseParasite"/>
        </authorList>
    </citation>
    <scope>IDENTIFICATION</scope>
</reference>
<evidence type="ECO:0000259" key="4">
    <source>
        <dbReference type="Pfam" id="PF00370"/>
    </source>
</evidence>
<dbReference type="InterPro" id="IPR043129">
    <property type="entry name" value="ATPase_NBD"/>
</dbReference>
<sequence>MDESNEVYSIGIDIGTTSIKCCALGSDARVISEKSAVHDAWIKRESHIYREQDPLKIFHVLLALLKSMKLKYSSNIIVSIVGQMHGIVFWNGQNLTAGKFICSPLITWMDERVPKEFVNSLPRWNCGELHVGFGMVTLAWLHSSDNLKTEWTCCGTVMDMLISYLSQSSDAFIGVQNAYSWGYCSYDGYWTLPEKLIPPHLLPTIRKTDEVVGLVKRSDFDLPVGAQLLSSCGDLQSTVYPVLETGTAVFNFFKVLNLGTSAQLCFASEVDQAPSTSLLTEPFFGNKRLIVAASMNGGNAIDIIAQKMIEWASELVSDNKSLKVDYNKLNDILTKPEKCTSSVVRVEPIFLPERGSTATSCISGISPRTTVNEVFQGIACGIVCNLFRLLPPQELQRWNVKRVILAGNANKTCFVREITQQCEGRLQILTGFTNTCSAAYGAALRALHVSRL</sequence>
<accession>A0A158RCB3</accession>
<dbReference type="GO" id="GO:0050277">
    <property type="term" value="F:sedoheptulokinase activity"/>
    <property type="evidence" value="ECO:0007669"/>
    <property type="project" value="TreeGrafter"/>
</dbReference>
<reference evidence="5 6" key="2">
    <citation type="submission" date="2018-11" db="EMBL/GenBank/DDBJ databases">
        <authorList>
            <consortium name="Pathogen Informatics"/>
        </authorList>
    </citation>
    <scope>NUCLEOTIDE SEQUENCE [LARGE SCALE GENOMIC DNA]</scope>
</reference>
<comment type="similarity">
    <text evidence="1">Belongs to the FGGY kinase family.</text>
</comment>
<dbReference type="InterPro" id="IPR018484">
    <property type="entry name" value="FGGY_N"/>
</dbReference>
<keyword evidence="2" id="KW-0808">Transferase</keyword>
<dbReference type="STRING" id="103827.A0A158RCB3"/>
<dbReference type="Proteomes" id="UP000276776">
    <property type="component" value="Unassembled WGS sequence"/>
</dbReference>
<dbReference type="PANTHER" id="PTHR10196:SF67">
    <property type="entry name" value="SEDOHEPTULOKINASE"/>
    <property type="match status" value="1"/>
</dbReference>
<dbReference type="EMBL" id="UYYF01004468">
    <property type="protein sequence ID" value="VDN04456.1"/>
    <property type="molecule type" value="Genomic_DNA"/>
</dbReference>
<evidence type="ECO:0000256" key="3">
    <source>
        <dbReference type="ARBA" id="ARBA00022777"/>
    </source>
</evidence>
<dbReference type="Pfam" id="PF00370">
    <property type="entry name" value="FGGY_N"/>
    <property type="match status" value="1"/>
</dbReference>
<dbReference type="OrthoDB" id="10264182at2759"/>
<feature type="domain" description="Carbohydrate kinase FGGY N-terminal" evidence="4">
    <location>
        <begin position="8"/>
        <end position="167"/>
    </location>
</feature>
<evidence type="ECO:0000256" key="2">
    <source>
        <dbReference type="ARBA" id="ARBA00022679"/>
    </source>
</evidence>
<evidence type="ECO:0000313" key="7">
    <source>
        <dbReference type="WBParaSite" id="TCLT_0000704901-mRNA-1"/>
    </source>
</evidence>
<proteinExistence type="inferred from homology"/>
<dbReference type="GO" id="GO:0006071">
    <property type="term" value="P:glycerol metabolic process"/>
    <property type="evidence" value="ECO:0007669"/>
    <property type="project" value="TreeGrafter"/>
</dbReference>
<dbReference type="GO" id="GO:0005829">
    <property type="term" value="C:cytosol"/>
    <property type="evidence" value="ECO:0007669"/>
    <property type="project" value="TreeGrafter"/>
</dbReference>
<dbReference type="SUPFAM" id="SSF53067">
    <property type="entry name" value="Actin-like ATPase domain"/>
    <property type="match status" value="2"/>
</dbReference>
<protein>
    <submittedName>
        <fullName evidence="7">FGGY_N domain-containing protein</fullName>
    </submittedName>
</protein>
<keyword evidence="6" id="KW-1185">Reference proteome</keyword>
<dbReference type="AlphaFoldDB" id="A0A158RCB3"/>
<dbReference type="CDD" id="cd07777">
    <property type="entry name" value="ASKHA_NBD_FGGY_SHK"/>
    <property type="match status" value="1"/>
</dbReference>
<dbReference type="PANTHER" id="PTHR10196">
    <property type="entry name" value="SUGAR KINASE"/>
    <property type="match status" value="1"/>
</dbReference>
<dbReference type="Gene3D" id="3.30.420.40">
    <property type="match status" value="2"/>
</dbReference>
<gene>
    <name evidence="5" type="ORF">TCLT_LOCUS7038</name>
</gene>
<evidence type="ECO:0000256" key="1">
    <source>
        <dbReference type="ARBA" id="ARBA00009156"/>
    </source>
</evidence>